<comment type="similarity">
    <text evidence="1">Belongs to the nitroreductase family.</text>
</comment>
<name>A0A7X0SQN2_9BACL</name>
<dbReference type="PANTHER" id="PTHR43673:SF10">
    <property type="entry name" value="NADH DEHYDROGENASE_NAD(P)H NITROREDUCTASE XCC3605-RELATED"/>
    <property type="match status" value="1"/>
</dbReference>
<keyword evidence="2" id="KW-0560">Oxidoreductase</keyword>
<feature type="domain" description="Nitroreductase" evidence="3">
    <location>
        <begin position="22"/>
        <end position="81"/>
    </location>
</feature>
<feature type="domain" description="Nitroreductase" evidence="3">
    <location>
        <begin position="86"/>
        <end position="162"/>
    </location>
</feature>
<dbReference type="SUPFAM" id="SSF55469">
    <property type="entry name" value="FMN-dependent nitroreductase-like"/>
    <property type="match status" value="1"/>
</dbReference>
<dbReference type="Pfam" id="PF00881">
    <property type="entry name" value="Nitroreductase"/>
    <property type="match status" value="2"/>
</dbReference>
<proteinExistence type="inferred from homology"/>
<organism evidence="4 5">
    <name type="scientific">Cohnella zeiphila</name>
    <dbReference type="NCBI Taxonomy" id="2761120"/>
    <lineage>
        <taxon>Bacteria</taxon>
        <taxon>Bacillati</taxon>
        <taxon>Bacillota</taxon>
        <taxon>Bacilli</taxon>
        <taxon>Bacillales</taxon>
        <taxon>Paenibacillaceae</taxon>
        <taxon>Cohnella</taxon>
    </lineage>
</organism>
<dbReference type="InterPro" id="IPR000415">
    <property type="entry name" value="Nitroreductase-like"/>
</dbReference>
<comment type="caution">
    <text evidence="4">The sequence shown here is derived from an EMBL/GenBank/DDBJ whole genome shotgun (WGS) entry which is preliminary data.</text>
</comment>
<evidence type="ECO:0000256" key="1">
    <source>
        <dbReference type="ARBA" id="ARBA00007118"/>
    </source>
</evidence>
<dbReference type="Proteomes" id="UP000564644">
    <property type="component" value="Unassembled WGS sequence"/>
</dbReference>
<reference evidence="4 5" key="1">
    <citation type="submission" date="2020-08" db="EMBL/GenBank/DDBJ databases">
        <title>Cohnella phylogeny.</title>
        <authorList>
            <person name="Dunlap C."/>
        </authorList>
    </citation>
    <scope>NUCLEOTIDE SEQUENCE [LARGE SCALE GENOMIC DNA]</scope>
    <source>
        <strain evidence="4 5">CBP 2801</strain>
    </source>
</reference>
<evidence type="ECO:0000259" key="3">
    <source>
        <dbReference type="Pfam" id="PF00881"/>
    </source>
</evidence>
<dbReference type="AlphaFoldDB" id="A0A7X0SQN2"/>
<gene>
    <name evidence="4" type="ORF">H7C18_19740</name>
</gene>
<evidence type="ECO:0000313" key="5">
    <source>
        <dbReference type="Proteomes" id="UP000564644"/>
    </source>
</evidence>
<evidence type="ECO:0000256" key="2">
    <source>
        <dbReference type="ARBA" id="ARBA00023002"/>
    </source>
</evidence>
<dbReference type="GO" id="GO:0016491">
    <property type="term" value="F:oxidoreductase activity"/>
    <property type="evidence" value="ECO:0007669"/>
    <property type="project" value="UniProtKB-KW"/>
</dbReference>
<dbReference type="InterPro" id="IPR029479">
    <property type="entry name" value="Nitroreductase"/>
</dbReference>
<sequence length="198" mass="22143">MSNASSPAVPQRQPAYPIDPDIVHRWSPRSFLEKEVPDNVLMSVLEAARWAPSAFNVQPWRFIVARTREERETFLPFISEFNRIWCEKAPVLILVLSKTVWERGEVASHAFDTGSAWGYLALEATKLGLVTHPMAGFDHAQARETLGVPEEYAIQALVALGYQGPKEALPEQLQAREVPSPRVPVGEIAFRGKFGHSL</sequence>
<dbReference type="Gene3D" id="3.40.109.10">
    <property type="entry name" value="NADH Oxidase"/>
    <property type="match status" value="1"/>
</dbReference>
<dbReference type="RefSeq" id="WP_185130808.1">
    <property type="nucleotide sequence ID" value="NZ_JACJVO010000024.1"/>
</dbReference>
<evidence type="ECO:0000313" key="4">
    <source>
        <dbReference type="EMBL" id="MBB6733155.1"/>
    </source>
</evidence>
<keyword evidence="5" id="KW-1185">Reference proteome</keyword>
<dbReference type="EMBL" id="JACJVO010000024">
    <property type="protein sequence ID" value="MBB6733155.1"/>
    <property type="molecule type" value="Genomic_DNA"/>
</dbReference>
<dbReference type="CDD" id="cd02138">
    <property type="entry name" value="TdsD-like"/>
    <property type="match status" value="1"/>
</dbReference>
<protein>
    <submittedName>
        <fullName evidence="4">Nitroreductase family protein</fullName>
    </submittedName>
</protein>
<accession>A0A7X0SQN2</accession>
<dbReference type="PANTHER" id="PTHR43673">
    <property type="entry name" value="NAD(P)H NITROREDUCTASE YDGI-RELATED"/>
    <property type="match status" value="1"/>
</dbReference>